<keyword evidence="2" id="KW-1185">Reference proteome</keyword>
<dbReference type="OrthoDB" id="5294764at2"/>
<name>A0A2P6MBF6_9GAMM</name>
<dbReference type="PANTHER" id="PTHR34290">
    <property type="entry name" value="SI:CH73-390P7.2"/>
    <property type="match status" value="1"/>
</dbReference>
<comment type="caution">
    <text evidence="1">The sequence shown here is derived from an EMBL/GenBank/DDBJ whole genome shotgun (WGS) entry which is preliminary data.</text>
</comment>
<dbReference type="EMBL" id="PVLF01000003">
    <property type="protein sequence ID" value="PRH83317.1"/>
    <property type="molecule type" value="Genomic_DNA"/>
</dbReference>
<evidence type="ECO:0000313" key="2">
    <source>
        <dbReference type="Proteomes" id="UP000241736"/>
    </source>
</evidence>
<dbReference type="AlphaFoldDB" id="A0A2P6MBF6"/>
<organism evidence="1 2">
    <name type="scientific">Arenimonas caeni</name>
    <dbReference type="NCBI Taxonomy" id="2058085"/>
    <lineage>
        <taxon>Bacteria</taxon>
        <taxon>Pseudomonadati</taxon>
        <taxon>Pseudomonadota</taxon>
        <taxon>Gammaproteobacteria</taxon>
        <taxon>Lysobacterales</taxon>
        <taxon>Lysobacteraceae</taxon>
        <taxon>Arenimonas</taxon>
    </lineage>
</organism>
<proteinExistence type="predicted"/>
<dbReference type="InterPro" id="IPR044691">
    <property type="entry name" value="DCC1_Trx"/>
</dbReference>
<evidence type="ECO:0000313" key="1">
    <source>
        <dbReference type="EMBL" id="PRH83317.1"/>
    </source>
</evidence>
<protein>
    <submittedName>
        <fullName evidence="1">DUF393 domain-containing protein</fullName>
    </submittedName>
</protein>
<accession>A0A2P6MBF6</accession>
<dbReference type="RefSeq" id="WP_106989694.1">
    <property type="nucleotide sequence ID" value="NZ_JAVEVW010000086.1"/>
</dbReference>
<sequence length="154" mass="17230">MNAVVWPLQIYYDRSCPLCREEMHALLAHDREGRLVLVDASAPGFSDPALAGAGLDQAALMRLIHARDAAGRWYRGVEVFEIAYAAAGLVSVARLWAHPRLRPLWDRLYPWVARMRQPLSKLRLNRAYGWLVRRAAARAQARAGACAAGRCELP</sequence>
<gene>
    <name evidence="1" type="ORF">C6N40_03995</name>
</gene>
<dbReference type="Pfam" id="PF04134">
    <property type="entry name" value="DCC1-like"/>
    <property type="match status" value="1"/>
</dbReference>
<reference evidence="1 2" key="1">
    <citation type="submission" date="2018-03" db="EMBL/GenBank/DDBJ databases">
        <title>Arenimonas caeni sp. nov., isolated from activated sludge.</title>
        <authorList>
            <person name="Liu H."/>
        </authorList>
    </citation>
    <scope>NUCLEOTIDE SEQUENCE [LARGE SCALE GENOMIC DNA]</scope>
    <source>
        <strain evidence="2">z29</strain>
    </source>
</reference>
<dbReference type="InterPro" id="IPR007263">
    <property type="entry name" value="DCC1-like"/>
</dbReference>
<dbReference type="PANTHER" id="PTHR34290:SF2">
    <property type="entry name" value="OS04G0668800 PROTEIN"/>
    <property type="match status" value="1"/>
</dbReference>
<dbReference type="Proteomes" id="UP000241736">
    <property type="component" value="Unassembled WGS sequence"/>
</dbReference>
<dbReference type="GO" id="GO:0015035">
    <property type="term" value="F:protein-disulfide reductase activity"/>
    <property type="evidence" value="ECO:0007669"/>
    <property type="project" value="InterPro"/>
</dbReference>